<evidence type="ECO:0000313" key="1">
    <source>
        <dbReference type="EMBL" id="QQX52415.1"/>
    </source>
</evidence>
<dbReference type="EMBL" id="CP068391">
    <property type="protein sequence ID" value="QQX52415.1"/>
    <property type="molecule type" value="Genomic_DNA"/>
</dbReference>
<protein>
    <submittedName>
        <fullName evidence="1">Uncharacterized protein</fullName>
    </submittedName>
</protein>
<dbReference type="RefSeq" id="WP_207978393.1">
    <property type="nucleotide sequence ID" value="NZ_CP068391.1"/>
</dbReference>
<evidence type="ECO:0000313" key="2">
    <source>
        <dbReference type="Proteomes" id="UP000596176"/>
    </source>
</evidence>
<dbReference type="Proteomes" id="UP000596176">
    <property type="component" value="Chromosome"/>
</dbReference>
<gene>
    <name evidence="1" type="ORF">JKX24_19860</name>
</gene>
<accession>A0A7U0RMV5</accession>
<name>A0A7U0RMV5_SERPR</name>
<organism evidence="1 2">
    <name type="scientific">Serratia proteamaculans</name>
    <dbReference type="NCBI Taxonomy" id="28151"/>
    <lineage>
        <taxon>Bacteria</taxon>
        <taxon>Pseudomonadati</taxon>
        <taxon>Pseudomonadota</taxon>
        <taxon>Gammaproteobacteria</taxon>
        <taxon>Enterobacterales</taxon>
        <taxon>Yersiniaceae</taxon>
        <taxon>Serratia</taxon>
    </lineage>
</organism>
<sequence length="140" mass="16402">MIIDFEIKYSNIEYDRVSNPNNLSVLELLPDGFSWSYNGVKHQRKNNDKFIPLLLKDANAIAVVEAPFNKNKNAAFILNPDNSIMWDISDIYRKMMAVDFFSDVYYMNNELFYFLHRNGKDFRFSFDIKTGLCGKLTPSY</sequence>
<dbReference type="AlphaFoldDB" id="A0A7U0RMV5"/>
<proteinExistence type="predicted"/>
<reference evidence="1 2" key="1">
    <citation type="submission" date="2021-01" db="EMBL/GenBank/DDBJ databases">
        <title>Chromosome sequence of Serratia proteamaculans strain 94 rif-r, isolated from spoiled beef.</title>
        <authorList>
            <person name="Zaytseva Y.V."/>
            <person name="Iablokov S.N."/>
            <person name="Klyukina A."/>
        </authorList>
    </citation>
    <scope>NUCLEOTIDE SEQUENCE [LARGE SCALE GENOMIC DNA]</scope>
    <source>
        <strain evidence="1 2">94 rif-r</strain>
    </source>
</reference>